<protein>
    <submittedName>
        <fullName evidence="3">Putative membrane protein</fullName>
    </submittedName>
</protein>
<evidence type="ECO:0000256" key="2">
    <source>
        <dbReference type="SAM" id="Phobius"/>
    </source>
</evidence>
<dbReference type="EMBL" id="CP008953">
    <property type="protein sequence ID" value="AIG75406.1"/>
    <property type="molecule type" value="Genomic_DNA"/>
</dbReference>
<dbReference type="Pfam" id="PF17240">
    <property type="entry name" value="DUF5313"/>
    <property type="match status" value="1"/>
</dbReference>
<dbReference type="AlphaFoldDB" id="A0A075USH0"/>
<dbReference type="Proteomes" id="UP000028492">
    <property type="component" value="Chromosome"/>
</dbReference>
<dbReference type="InterPro" id="IPR035197">
    <property type="entry name" value="DUF5313"/>
</dbReference>
<sequence length="120" mass="13539">MDRPGPIRWVQYVYGRRLPERYREWVLYDATSRTWLLRFALRICFEALPWLAIAFVLLVTLTPIPVPAVLGALMLSLFLGLFFTMTSADELAEVRLGKHGFPRGTGKAARSARGGSGSWP</sequence>
<name>A0A075USH0_9PSEU</name>
<feature type="compositionally biased region" description="Low complexity" evidence="1">
    <location>
        <begin position="104"/>
        <end position="113"/>
    </location>
</feature>
<feature type="transmembrane region" description="Helical" evidence="2">
    <location>
        <begin position="64"/>
        <end position="85"/>
    </location>
</feature>
<evidence type="ECO:0000313" key="4">
    <source>
        <dbReference type="Proteomes" id="UP000028492"/>
    </source>
</evidence>
<evidence type="ECO:0000256" key="1">
    <source>
        <dbReference type="SAM" id="MobiDB-lite"/>
    </source>
</evidence>
<keyword evidence="2" id="KW-0812">Transmembrane</keyword>
<keyword evidence="2" id="KW-0472">Membrane</keyword>
<keyword evidence="4" id="KW-1185">Reference proteome</keyword>
<feature type="region of interest" description="Disordered" evidence="1">
    <location>
        <begin position="99"/>
        <end position="120"/>
    </location>
</feature>
<dbReference type="RefSeq" id="WP_038510867.1">
    <property type="nucleotide sequence ID" value="NZ_CP008953.1"/>
</dbReference>
<dbReference type="KEGG" id="aja:AJAP_12625"/>
<proteinExistence type="predicted"/>
<dbReference type="STRING" id="208439.AJAP_12625"/>
<organism evidence="3 4">
    <name type="scientific">Amycolatopsis japonica</name>
    <dbReference type="NCBI Taxonomy" id="208439"/>
    <lineage>
        <taxon>Bacteria</taxon>
        <taxon>Bacillati</taxon>
        <taxon>Actinomycetota</taxon>
        <taxon>Actinomycetes</taxon>
        <taxon>Pseudonocardiales</taxon>
        <taxon>Pseudonocardiaceae</taxon>
        <taxon>Amycolatopsis</taxon>
        <taxon>Amycolatopsis japonica group</taxon>
    </lineage>
</organism>
<accession>A0A075USH0</accession>
<keyword evidence="2" id="KW-1133">Transmembrane helix</keyword>
<dbReference type="HOGENOM" id="CLU_143514_1_1_11"/>
<feature type="transmembrane region" description="Helical" evidence="2">
    <location>
        <begin position="39"/>
        <end position="58"/>
    </location>
</feature>
<gene>
    <name evidence="3" type="ORF">AJAP_12625</name>
</gene>
<evidence type="ECO:0000313" key="3">
    <source>
        <dbReference type="EMBL" id="AIG75406.1"/>
    </source>
</evidence>
<reference evidence="3 4" key="1">
    <citation type="journal article" date="2014" name="J. Biotechnol.">
        <title>Complete genome sequence of the actinobacterium Amycolatopsis japonica MG417-CF17(T) (=DSM 44213T) producing (S,S)-N,N'-ethylenediaminedisuccinic acid.</title>
        <authorList>
            <person name="Stegmann E."/>
            <person name="Albersmeier A."/>
            <person name="Spohn M."/>
            <person name="Gert H."/>
            <person name="Weber T."/>
            <person name="Wohlleben W."/>
            <person name="Kalinowski J."/>
            <person name="Ruckert C."/>
        </authorList>
    </citation>
    <scope>NUCLEOTIDE SEQUENCE [LARGE SCALE GENOMIC DNA]</scope>
    <source>
        <strain evidence="4">MG417-CF17 (DSM 44213)</strain>
    </source>
</reference>